<evidence type="ECO:0000256" key="4">
    <source>
        <dbReference type="ARBA" id="ARBA00022475"/>
    </source>
</evidence>
<evidence type="ECO:0000256" key="7">
    <source>
        <dbReference type="ARBA" id="ARBA00023136"/>
    </source>
</evidence>
<dbReference type="AlphaFoldDB" id="A0A6B8VK00"/>
<evidence type="ECO:0000256" key="1">
    <source>
        <dbReference type="ARBA" id="ARBA00004141"/>
    </source>
</evidence>
<dbReference type="PANTHER" id="PTHR30460">
    <property type="entry name" value="MODERATE CONDUCTANCE MECHANOSENSITIVE CHANNEL YBIO"/>
    <property type="match status" value="1"/>
</dbReference>
<evidence type="ECO:0000256" key="8">
    <source>
        <dbReference type="SAM" id="MobiDB-lite"/>
    </source>
</evidence>
<gene>
    <name evidence="11" type="primary">ykuT</name>
    <name evidence="11" type="ORF">CETAM_05715</name>
</gene>
<name>A0A6B8VK00_9CORY</name>
<feature type="compositionally biased region" description="Pro residues" evidence="8">
    <location>
        <begin position="426"/>
        <end position="437"/>
    </location>
</feature>
<feature type="transmembrane region" description="Helical" evidence="9">
    <location>
        <begin position="60"/>
        <end position="83"/>
    </location>
</feature>
<feature type="compositionally biased region" description="Acidic residues" evidence="8">
    <location>
        <begin position="346"/>
        <end position="356"/>
    </location>
</feature>
<dbReference type="GO" id="GO:0008381">
    <property type="term" value="F:mechanosensitive monoatomic ion channel activity"/>
    <property type="evidence" value="ECO:0007669"/>
    <property type="project" value="InterPro"/>
</dbReference>
<organism evidence="11 12">
    <name type="scientific">Corynebacterium comes</name>
    <dbReference type="NCBI Taxonomy" id="2675218"/>
    <lineage>
        <taxon>Bacteria</taxon>
        <taxon>Bacillati</taxon>
        <taxon>Actinomycetota</taxon>
        <taxon>Actinomycetes</taxon>
        <taxon>Mycobacteriales</taxon>
        <taxon>Corynebacteriaceae</taxon>
        <taxon>Corynebacterium</taxon>
    </lineage>
</organism>
<keyword evidence="12" id="KW-1185">Reference proteome</keyword>
<feature type="domain" description="Mechanosensitive ion channel MscS" evidence="10">
    <location>
        <begin position="111"/>
        <end position="170"/>
    </location>
</feature>
<dbReference type="SUPFAM" id="SSF82861">
    <property type="entry name" value="Mechanosensitive channel protein MscS (YggB), transmembrane region"/>
    <property type="match status" value="1"/>
</dbReference>
<comment type="subcellular location">
    <subcellularLocation>
        <location evidence="2">Cell membrane</location>
    </subcellularLocation>
    <subcellularLocation>
        <location evidence="1">Membrane</location>
        <topology evidence="1">Multi-pass membrane protein</topology>
    </subcellularLocation>
</comment>
<keyword evidence="7 9" id="KW-0472">Membrane</keyword>
<dbReference type="Gene3D" id="1.10.287.1260">
    <property type="match status" value="1"/>
</dbReference>
<evidence type="ECO:0000256" key="3">
    <source>
        <dbReference type="ARBA" id="ARBA00008017"/>
    </source>
</evidence>
<dbReference type="InterPro" id="IPR010920">
    <property type="entry name" value="LSM_dom_sf"/>
</dbReference>
<evidence type="ECO:0000313" key="12">
    <source>
        <dbReference type="Proteomes" id="UP000425178"/>
    </source>
</evidence>
<dbReference type="InterPro" id="IPR045276">
    <property type="entry name" value="YbiO_bact"/>
</dbReference>
<feature type="compositionally biased region" description="Pro residues" evidence="8">
    <location>
        <begin position="487"/>
        <end position="497"/>
    </location>
</feature>
<evidence type="ECO:0000256" key="2">
    <source>
        <dbReference type="ARBA" id="ARBA00004236"/>
    </source>
</evidence>
<proteinExistence type="inferred from homology"/>
<dbReference type="InterPro" id="IPR011014">
    <property type="entry name" value="MscS_channel_TM-2"/>
</dbReference>
<keyword evidence="6 9" id="KW-1133">Transmembrane helix</keyword>
<evidence type="ECO:0000256" key="9">
    <source>
        <dbReference type="SAM" id="Phobius"/>
    </source>
</evidence>
<dbReference type="EMBL" id="CP046453">
    <property type="protein sequence ID" value="QGU04413.1"/>
    <property type="molecule type" value="Genomic_DNA"/>
</dbReference>
<dbReference type="KEGG" id="ccoe:CETAM_05715"/>
<feature type="compositionally biased region" description="Low complexity" evidence="8">
    <location>
        <begin position="438"/>
        <end position="464"/>
    </location>
</feature>
<dbReference type="InterPro" id="IPR023408">
    <property type="entry name" value="MscS_beta-dom_sf"/>
</dbReference>
<sequence>MLVTTYLLTSAWRWVADEGLTLAILLVIALLIPRVARFVQRWLARGIEENTDADESKARLALTGVGVYIAQIVAFFVLLVFLLQTLGFSLAGAAIPATVVSAAVGFGAQSIIADFLAGLFILTEKQFGVGDWVRFEGNGIVVEGTVIQVTMRATRIRTLAQETVIVSNSTARVAINSSNYWSRAVVVMPVPLLGSTDTQEAIDRSEAATRRALRRPDVAKELIGELDVHPAVNVTPPATVGMPWTMDMRFMIQVQAGSQWLVERAIRAEILDEFWNEYGSAPTITGEVKDRVESVTRNAMSGAPLIDAPMPGTHDSAGDEESTVPPGFADEEGRDPAVVERGPQGDEPEDTVEDETPAGGVFRHDSPTSGWQRLASVGGRVRASTMYLFVTLFVLLLLKGLTVDAGEGGEGPTGILAPPSVNTAPATPPAAPTPTPLPETTLPTEPVTPTTTQPTATPEGTATPTPSPRQVPGQAPREVPGQASTPTPQPESTPEPTPETGTGTGTQPQLTPDTGAPSILN</sequence>
<dbReference type="SUPFAM" id="SSF50182">
    <property type="entry name" value="Sm-like ribonucleoproteins"/>
    <property type="match status" value="1"/>
</dbReference>
<feature type="region of interest" description="Disordered" evidence="8">
    <location>
        <begin position="302"/>
        <end position="370"/>
    </location>
</feature>
<dbReference type="InterPro" id="IPR006685">
    <property type="entry name" value="MscS_channel_2nd"/>
</dbReference>
<reference evidence="11 12" key="1">
    <citation type="journal article" date="2021" name="Int. J. Syst. Evol. Microbiol.">
        <title>Classification of three corynebacterial strains isolated from a small paddock in North Rhine-Westphalia: proposal of &lt;i&gt;Corynebacterium kalinowskii&lt;/i&gt; sp. nov., &lt;i&gt;Corynebacterium comes&lt;/i&gt; sp. nov. and &lt;i&gt;Corynebacterium occultum&lt;/i&gt; sp. nov.</title>
        <authorList>
            <person name="Schaffert L."/>
            <person name="Ruwe M."/>
            <person name="Milse J."/>
            <person name="Hanuschka K."/>
            <person name="Ortseifen V."/>
            <person name="Droste J."/>
            <person name="Brandt D."/>
            <person name="Schl L."/>
            <person name="Kutter Y."/>
            <person name="Vinke S."/>
            <person name="Vieh P."/>
            <person name="Jacob L."/>
            <person name="L N.C."/>
            <person name="Schulte-Berndt E."/>
            <person name="Hain C."/>
            <person name="Linder M."/>
            <person name="Schmidt P."/>
            <person name="Wollenschl L."/>
            <person name="Luttermann T."/>
            <person name="Thieme E."/>
            <person name="Hassa J."/>
            <person name="Haak M."/>
            <person name="Wittchen M."/>
            <person name="Mentz A."/>
            <person name="Persicke M."/>
            <person name="Busche T."/>
            <person name="R C."/>
        </authorList>
    </citation>
    <scope>NUCLEOTIDE SEQUENCE [LARGE SCALE GENOMIC DNA]</scope>
    <source>
        <strain evidence="11 12">2019</strain>
    </source>
</reference>
<protein>
    <submittedName>
        <fullName evidence="11">MscS family protein YkuT</fullName>
    </submittedName>
</protein>
<comment type="similarity">
    <text evidence="3">Belongs to the MscS (TC 1.A.23) family.</text>
</comment>
<feature type="transmembrane region" description="Helical" evidence="9">
    <location>
        <begin position="20"/>
        <end position="39"/>
    </location>
</feature>
<dbReference type="RefSeq" id="WP_156227800.1">
    <property type="nucleotide sequence ID" value="NZ_CP046453.1"/>
</dbReference>
<accession>A0A6B8VK00</accession>
<dbReference type="Gene3D" id="2.30.30.60">
    <property type="match status" value="1"/>
</dbReference>
<evidence type="ECO:0000256" key="5">
    <source>
        <dbReference type="ARBA" id="ARBA00022692"/>
    </source>
</evidence>
<dbReference type="PANTHER" id="PTHR30460:SF0">
    <property type="entry name" value="MODERATE CONDUCTANCE MECHANOSENSITIVE CHANNEL YBIO"/>
    <property type="match status" value="1"/>
</dbReference>
<evidence type="ECO:0000259" key="10">
    <source>
        <dbReference type="Pfam" id="PF00924"/>
    </source>
</evidence>
<keyword evidence="5 9" id="KW-0812">Transmembrane</keyword>
<feature type="compositionally biased region" description="Low complexity" evidence="8">
    <location>
        <begin position="498"/>
        <end position="514"/>
    </location>
</feature>
<evidence type="ECO:0000256" key="6">
    <source>
        <dbReference type="ARBA" id="ARBA00022989"/>
    </source>
</evidence>
<evidence type="ECO:0000313" key="11">
    <source>
        <dbReference type="EMBL" id="QGU04413.1"/>
    </source>
</evidence>
<keyword evidence="4" id="KW-1003">Cell membrane</keyword>
<dbReference type="Pfam" id="PF00924">
    <property type="entry name" value="MS_channel_2nd"/>
    <property type="match status" value="1"/>
</dbReference>
<feature type="region of interest" description="Disordered" evidence="8">
    <location>
        <begin position="412"/>
        <end position="521"/>
    </location>
</feature>
<dbReference type="GO" id="GO:0005886">
    <property type="term" value="C:plasma membrane"/>
    <property type="evidence" value="ECO:0007669"/>
    <property type="project" value="UniProtKB-SubCell"/>
</dbReference>
<dbReference type="Proteomes" id="UP000425178">
    <property type="component" value="Chromosome"/>
</dbReference>